<dbReference type="Pfam" id="PF13302">
    <property type="entry name" value="Acetyltransf_3"/>
    <property type="match status" value="1"/>
</dbReference>
<sequence>MVLRGTCLAGILKHKSCRELLSEFAAHRQGEQMFGYHSATPKIRLTTDRMSLRLVHERDAYRMAEYYAENQVFLKPWEPVRDQSHCMPSGWQARLGMIMELQKQGSAYYFILLDPEEKEVRGVANFSNVLRGSFHACFLGYSLGERWQGQGLMFEALQPLIRYMQRQERMHRIMANYMPHNHRSGSLLERLGFEREGYAKDYLLIDGQWRDHVLTALTHKEWTPTR</sequence>
<comment type="similarity">
    <text evidence="3">Belongs to the acetyltransferase family. RimJ subfamily.</text>
</comment>
<dbReference type="InterPro" id="IPR051531">
    <property type="entry name" value="N-acetyltransferase"/>
</dbReference>
<reference evidence="5" key="1">
    <citation type="submission" date="2008-12" db="EMBL/GenBank/DDBJ databases">
        <title>Annotation of the Yersinia mollaretii ATCC 43969 genome.</title>
        <authorList>
            <person name="Read T.D."/>
            <person name="Akmal A."/>
            <person name="Bishop-Lilly K."/>
            <person name="Chen P.E."/>
            <person name="Cook C."/>
            <person name="Kiley M.P."/>
            <person name="Lentz S."/>
            <person name="Mateczun A."/>
            <person name="Nagarajan N."/>
            <person name="Nolan N."/>
            <person name="Osborne B.I."/>
            <person name="Pop M."/>
            <person name="Sozhamannan S."/>
            <person name="Stewart A.C."/>
            <person name="Sulakvelidze A."/>
            <person name="Thomason B."/>
            <person name="Willner K."/>
            <person name="Zwick M.E."/>
        </authorList>
    </citation>
    <scope>NUCLEOTIDE SEQUENCE [LARGE SCALE GENOMIC DNA]</scope>
    <source>
        <strain evidence="5">ATCC 43969</strain>
    </source>
</reference>
<dbReference type="PANTHER" id="PTHR43792">
    <property type="entry name" value="GNAT FAMILY, PUTATIVE (AFU_ORTHOLOGUE AFUA_3G00765)-RELATED-RELATED"/>
    <property type="match status" value="1"/>
</dbReference>
<dbReference type="EMBL" id="AALD02000067">
    <property type="protein sequence ID" value="EEQ08803.1"/>
    <property type="molecule type" value="Genomic_DNA"/>
</dbReference>
<feature type="domain" description="N-acetyltransferase" evidence="4">
    <location>
        <begin position="50"/>
        <end position="220"/>
    </location>
</feature>
<dbReference type="InterPro" id="IPR016181">
    <property type="entry name" value="Acyl_CoA_acyltransferase"/>
</dbReference>
<gene>
    <name evidence="5" type="ORF">ymoll0001_39870</name>
</gene>
<comment type="caution">
    <text evidence="5">The sequence shown here is derived from an EMBL/GenBank/DDBJ whole genome shotgun (WGS) entry which is preliminary data.</text>
</comment>
<name>A0ABP2ECU2_YERMW</name>
<keyword evidence="6" id="KW-1185">Reference proteome</keyword>
<evidence type="ECO:0000256" key="2">
    <source>
        <dbReference type="ARBA" id="ARBA00023315"/>
    </source>
</evidence>
<evidence type="ECO:0000313" key="5">
    <source>
        <dbReference type="EMBL" id="EEQ08803.1"/>
    </source>
</evidence>
<protein>
    <submittedName>
        <fullName evidence="5">Ribosomal-protein-alanine acetyltransferase</fullName>
    </submittedName>
</protein>
<evidence type="ECO:0000259" key="4">
    <source>
        <dbReference type="PROSITE" id="PS51186"/>
    </source>
</evidence>
<proteinExistence type="inferred from homology"/>
<dbReference type="PROSITE" id="PS51186">
    <property type="entry name" value="GNAT"/>
    <property type="match status" value="1"/>
</dbReference>
<dbReference type="PANTHER" id="PTHR43792:SF8">
    <property type="entry name" value="[RIBOSOMAL PROTEIN US5]-ALANINE N-ACETYLTRANSFERASE"/>
    <property type="match status" value="1"/>
</dbReference>
<dbReference type="NCBIfam" id="NF008072">
    <property type="entry name" value="PRK10809.1"/>
    <property type="match status" value="1"/>
</dbReference>
<dbReference type="Proteomes" id="UP000003027">
    <property type="component" value="Unassembled WGS sequence"/>
</dbReference>
<evidence type="ECO:0000256" key="1">
    <source>
        <dbReference type="ARBA" id="ARBA00022679"/>
    </source>
</evidence>
<evidence type="ECO:0000256" key="3">
    <source>
        <dbReference type="ARBA" id="ARBA00038502"/>
    </source>
</evidence>
<keyword evidence="2" id="KW-0012">Acyltransferase</keyword>
<dbReference type="InterPro" id="IPR000182">
    <property type="entry name" value="GNAT_dom"/>
</dbReference>
<evidence type="ECO:0000313" key="6">
    <source>
        <dbReference type="Proteomes" id="UP000003027"/>
    </source>
</evidence>
<dbReference type="Gene3D" id="3.40.630.30">
    <property type="match status" value="1"/>
</dbReference>
<dbReference type="SUPFAM" id="SSF55729">
    <property type="entry name" value="Acyl-CoA N-acyltransferases (Nat)"/>
    <property type="match status" value="1"/>
</dbReference>
<organism evidence="5 6">
    <name type="scientific">Yersinia mollaretii (strain ATCC 43969 / DSM 18520 / CIP 103324 / CNY 7263 / WAIP 204)</name>
    <dbReference type="NCBI Taxonomy" id="349967"/>
    <lineage>
        <taxon>Bacteria</taxon>
        <taxon>Pseudomonadati</taxon>
        <taxon>Pseudomonadota</taxon>
        <taxon>Gammaproteobacteria</taxon>
        <taxon>Enterobacterales</taxon>
        <taxon>Yersiniaceae</taxon>
        <taxon>Yersinia</taxon>
    </lineage>
</organism>
<keyword evidence="1" id="KW-0808">Transferase</keyword>
<accession>A0ABP2ECU2</accession>